<evidence type="ECO:0000313" key="6">
    <source>
        <dbReference type="EMBL" id="MBB5836954.1"/>
    </source>
</evidence>
<keyword evidence="4" id="KW-1133">Transmembrane helix</keyword>
<dbReference type="GO" id="GO:0005975">
    <property type="term" value="P:carbohydrate metabolic process"/>
    <property type="evidence" value="ECO:0007669"/>
    <property type="project" value="InterPro"/>
</dbReference>
<dbReference type="Pfam" id="PF01522">
    <property type="entry name" value="Polysacc_deac_1"/>
    <property type="match status" value="1"/>
</dbReference>
<sequence length="289" mass="30415">MVLRHPPDRRRLSAALSALISSEPPEESPAASLPPEGAFQPEEPGPGGGARPKPSAAVLIALLVFALVVGLGTAAIGESYEPSAGGAAAPAAAPAPAPAKSVVLTFDDGPDPRYTPQILAILDRYGVKATFFVIGTEARRHPELIRALTQRGHSVQNHTWSHADLTKLSWSAFQRQVRDTDAQVRAAGGKQPGCLRPPYGTRGALLDRRAAGLGKRLVFWDVDSRDWTRPGVAAIQNRVATNARDGSVILFHDGGGNRAQTIAALPGVLKLLQASGFGFRTAACAKPVR</sequence>
<evidence type="ECO:0000256" key="2">
    <source>
        <dbReference type="ARBA" id="ARBA00022801"/>
    </source>
</evidence>
<evidence type="ECO:0000256" key="3">
    <source>
        <dbReference type="SAM" id="MobiDB-lite"/>
    </source>
</evidence>
<dbReference type="RefSeq" id="WP_184796573.1">
    <property type="nucleotide sequence ID" value="NZ_JACHMY010000001.1"/>
</dbReference>
<keyword evidence="4" id="KW-0472">Membrane</keyword>
<dbReference type="AlphaFoldDB" id="A0A7W9MUP6"/>
<dbReference type="SUPFAM" id="SSF88713">
    <property type="entry name" value="Glycoside hydrolase/deacetylase"/>
    <property type="match status" value="1"/>
</dbReference>
<keyword evidence="1" id="KW-0479">Metal-binding</keyword>
<reference evidence="6 7" key="1">
    <citation type="submission" date="2020-08" db="EMBL/GenBank/DDBJ databases">
        <title>Sequencing the genomes of 1000 actinobacteria strains.</title>
        <authorList>
            <person name="Klenk H.-P."/>
        </authorList>
    </citation>
    <scope>NUCLEOTIDE SEQUENCE [LARGE SCALE GENOMIC DNA]</scope>
    <source>
        <strain evidence="6 7">DSM 28967</strain>
    </source>
</reference>
<evidence type="ECO:0000313" key="7">
    <source>
        <dbReference type="Proteomes" id="UP000549971"/>
    </source>
</evidence>
<evidence type="ECO:0000256" key="1">
    <source>
        <dbReference type="ARBA" id="ARBA00022723"/>
    </source>
</evidence>
<dbReference type="Gene3D" id="3.20.20.370">
    <property type="entry name" value="Glycoside hydrolase/deacetylase"/>
    <property type="match status" value="1"/>
</dbReference>
<dbReference type="PANTHER" id="PTHR10587:SF133">
    <property type="entry name" value="CHITIN DEACETYLASE 1-RELATED"/>
    <property type="match status" value="1"/>
</dbReference>
<accession>A0A7W9MUP6</accession>
<evidence type="ECO:0000256" key="4">
    <source>
        <dbReference type="SAM" id="Phobius"/>
    </source>
</evidence>
<keyword evidence="7" id="KW-1185">Reference proteome</keyword>
<keyword evidence="4" id="KW-0812">Transmembrane</keyword>
<feature type="transmembrane region" description="Helical" evidence="4">
    <location>
        <begin position="56"/>
        <end position="76"/>
    </location>
</feature>
<name>A0A7W9MUP6_9ACTN</name>
<feature type="region of interest" description="Disordered" evidence="3">
    <location>
        <begin position="17"/>
        <end position="52"/>
    </location>
</feature>
<dbReference type="InterPro" id="IPR002509">
    <property type="entry name" value="NODB_dom"/>
</dbReference>
<keyword evidence="2" id="KW-0378">Hydrolase</keyword>
<protein>
    <submittedName>
        <fullName evidence="6">Peptidoglycan/xylan/chitin deacetylase (PgdA/CDA1 family)</fullName>
    </submittedName>
</protein>
<dbReference type="InterPro" id="IPR050248">
    <property type="entry name" value="Polysacc_deacetylase_ArnD"/>
</dbReference>
<evidence type="ECO:0000259" key="5">
    <source>
        <dbReference type="PROSITE" id="PS51677"/>
    </source>
</evidence>
<dbReference type="InterPro" id="IPR011330">
    <property type="entry name" value="Glyco_hydro/deAcase_b/a-brl"/>
</dbReference>
<dbReference type="CDD" id="cd10917">
    <property type="entry name" value="CE4_NodB_like_6s_7s"/>
    <property type="match status" value="1"/>
</dbReference>
<feature type="domain" description="NodB homology" evidence="5">
    <location>
        <begin position="100"/>
        <end position="282"/>
    </location>
</feature>
<feature type="compositionally biased region" description="Low complexity" evidence="3">
    <location>
        <begin position="17"/>
        <end position="42"/>
    </location>
</feature>
<dbReference type="GO" id="GO:0046872">
    <property type="term" value="F:metal ion binding"/>
    <property type="evidence" value="ECO:0007669"/>
    <property type="project" value="UniProtKB-KW"/>
</dbReference>
<dbReference type="Proteomes" id="UP000549971">
    <property type="component" value="Unassembled WGS sequence"/>
</dbReference>
<comment type="caution">
    <text evidence="6">The sequence shown here is derived from an EMBL/GenBank/DDBJ whole genome shotgun (WGS) entry which is preliminary data.</text>
</comment>
<dbReference type="PANTHER" id="PTHR10587">
    <property type="entry name" value="GLYCOSYL TRANSFERASE-RELATED"/>
    <property type="match status" value="1"/>
</dbReference>
<dbReference type="GO" id="GO:0016020">
    <property type="term" value="C:membrane"/>
    <property type="evidence" value="ECO:0007669"/>
    <property type="project" value="TreeGrafter"/>
</dbReference>
<gene>
    <name evidence="6" type="ORF">HDA39_003688</name>
</gene>
<dbReference type="PROSITE" id="PS51677">
    <property type="entry name" value="NODB"/>
    <property type="match status" value="1"/>
</dbReference>
<proteinExistence type="predicted"/>
<dbReference type="GO" id="GO:0016810">
    <property type="term" value="F:hydrolase activity, acting on carbon-nitrogen (but not peptide) bonds"/>
    <property type="evidence" value="ECO:0007669"/>
    <property type="project" value="InterPro"/>
</dbReference>
<organism evidence="6 7">
    <name type="scientific">Kribbella italica</name>
    <dbReference type="NCBI Taxonomy" id="1540520"/>
    <lineage>
        <taxon>Bacteria</taxon>
        <taxon>Bacillati</taxon>
        <taxon>Actinomycetota</taxon>
        <taxon>Actinomycetes</taxon>
        <taxon>Propionibacteriales</taxon>
        <taxon>Kribbellaceae</taxon>
        <taxon>Kribbella</taxon>
    </lineage>
</organism>
<dbReference type="EMBL" id="JACHMY010000001">
    <property type="protein sequence ID" value="MBB5836954.1"/>
    <property type="molecule type" value="Genomic_DNA"/>
</dbReference>